<gene>
    <name evidence="1" type="ORF">CWS01_15065</name>
</gene>
<keyword evidence="2" id="KW-1185">Reference proteome</keyword>
<dbReference type="SUPFAM" id="SSF53756">
    <property type="entry name" value="UDP-Glycosyltransferase/glycogen phosphorylase"/>
    <property type="match status" value="1"/>
</dbReference>
<accession>A0A2N0Z0F4</accession>
<comment type="caution">
    <text evidence="1">The sequence shown here is derived from an EMBL/GenBank/DDBJ whole genome shotgun (WGS) entry which is preliminary data.</text>
</comment>
<evidence type="ECO:0000313" key="2">
    <source>
        <dbReference type="Proteomes" id="UP000233375"/>
    </source>
</evidence>
<dbReference type="Pfam" id="PF04464">
    <property type="entry name" value="Glyphos_transf"/>
    <property type="match status" value="1"/>
</dbReference>
<dbReference type="Gene3D" id="3.40.50.12580">
    <property type="match status" value="1"/>
</dbReference>
<dbReference type="InterPro" id="IPR007554">
    <property type="entry name" value="Glycerophosphate_synth"/>
</dbReference>
<sequence length="481" mass="56280">MKLLKERKITMYLSNYWSLYSEFIYTFQHLRYRNIPICLMTNFYQQIDDKLNRLMEQDNFSSHLSNAKIKDMHQIQPFFEHHLQPLKKPLEKKQAGKILINLDYIRIPGNKLVQYFSLDKTIILSRSRLSHYLGFPNAYLGKFTSDTKNTSQELINRAQAIFSQYTHHPAFSNSFFMNTFIQRIPIIVDTLEAVFKLYEQTPCSGVLVGTTEDVVSRALAIIGSMKGIPSICLQHGILMGEEAFIPVFSSHIAVYGDYEKRWYIKRGMEEKRIAGIGHPRYDAIFEHPSGNKTDYLKKYNLNPTKKTIVIATGPHIDELKFNDMMNRLLKNDQYQFLIKPHPWELAKNKIALYLKLTQKNPSVQVINDKKANILDLICHADAVITSLSTTALESCLLNKPVFVYYFLQSNRYYDYFDRLEQHMQSDPAKLVQMISLYFNNQKIRNAYTNIKKSFLQDSYKPRNASKELIEFLYQLTNVKMN</sequence>
<reference evidence="1 2" key="1">
    <citation type="journal article" date="2003" name="Int. J. Syst. Evol. Microbiol.">
        <title>Bacillus nealsonii sp. nov., isolated from a spacecraft-assembly facility, whose spores are gamma-radiation resistant.</title>
        <authorList>
            <person name="Venkateswaran K."/>
            <person name="Kempf M."/>
            <person name="Chen F."/>
            <person name="Satomi M."/>
            <person name="Nicholson W."/>
            <person name="Kern R."/>
        </authorList>
    </citation>
    <scope>NUCLEOTIDE SEQUENCE [LARGE SCALE GENOMIC DNA]</scope>
    <source>
        <strain evidence="1 2">FO-92</strain>
    </source>
</reference>
<dbReference type="Proteomes" id="UP000233375">
    <property type="component" value="Unassembled WGS sequence"/>
</dbReference>
<evidence type="ECO:0000313" key="1">
    <source>
        <dbReference type="EMBL" id="PKG22990.1"/>
    </source>
</evidence>
<proteinExistence type="predicted"/>
<name>A0A2N0Z0F4_9BACI</name>
<dbReference type="AlphaFoldDB" id="A0A2N0Z0F4"/>
<organism evidence="1 2">
    <name type="scientific">Niallia nealsonii</name>
    <dbReference type="NCBI Taxonomy" id="115979"/>
    <lineage>
        <taxon>Bacteria</taxon>
        <taxon>Bacillati</taxon>
        <taxon>Bacillota</taxon>
        <taxon>Bacilli</taxon>
        <taxon>Bacillales</taxon>
        <taxon>Bacillaceae</taxon>
        <taxon>Niallia</taxon>
    </lineage>
</organism>
<evidence type="ECO:0008006" key="3">
    <source>
        <dbReference type="Google" id="ProtNLM"/>
    </source>
</evidence>
<dbReference type="EMBL" id="PISE01000031">
    <property type="protein sequence ID" value="PKG22990.1"/>
    <property type="molecule type" value="Genomic_DNA"/>
</dbReference>
<protein>
    <recommendedName>
        <fullName evidence="3">Lipid-A-disaccharide synthase</fullName>
    </recommendedName>
</protein>
<dbReference type="GO" id="GO:0016020">
    <property type="term" value="C:membrane"/>
    <property type="evidence" value="ECO:0007669"/>
    <property type="project" value="InterPro"/>
</dbReference>
<dbReference type="GO" id="GO:0047355">
    <property type="term" value="F:CDP-glycerol glycerophosphotransferase activity"/>
    <property type="evidence" value="ECO:0007669"/>
    <property type="project" value="InterPro"/>
</dbReference>
<dbReference type="InterPro" id="IPR043148">
    <property type="entry name" value="TagF_C"/>
</dbReference>